<dbReference type="OrthoDB" id="9796012at2"/>
<dbReference type="eggNOG" id="COG3385">
    <property type="taxonomic scope" value="Bacteria"/>
</dbReference>
<accession>A3IS08</accession>
<dbReference type="GO" id="GO:0003677">
    <property type="term" value="F:DNA binding"/>
    <property type="evidence" value="ECO:0007669"/>
    <property type="project" value="InterPro"/>
</dbReference>
<reference evidence="2 3" key="1">
    <citation type="submission" date="2007-03" db="EMBL/GenBank/DDBJ databases">
        <authorList>
            <person name="Stal L."/>
            <person name="Ferriera S."/>
            <person name="Johnson J."/>
            <person name="Kravitz S."/>
            <person name="Beeson K."/>
            <person name="Sutton G."/>
            <person name="Rogers Y.-H."/>
            <person name="Friedman R."/>
            <person name="Frazier M."/>
            <person name="Venter J.C."/>
        </authorList>
    </citation>
    <scope>NUCLEOTIDE SEQUENCE [LARGE SCALE GENOMIC DNA]</scope>
    <source>
        <strain evidence="2 3">CCY0110</strain>
    </source>
</reference>
<comment type="caution">
    <text evidence="2">The sequence shown here is derived from an EMBL/GenBank/DDBJ whole genome shotgun (WGS) entry which is preliminary data.</text>
</comment>
<protein>
    <recommendedName>
        <fullName evidence="1">Transposase IS4-like domain-containing protein</fullName>
    </recommendedName>
</protein>
<dbReference type="InterPro" id="IPR002559">
    <property type="entry name" value="Transposase_11"/>
</dbReference>
<feature type="domain" description="Transposase IS4-like" evidence="1">
    <location>
        <begin position="128"/>
        <end position="377"/>
    </location>
</feature>
<dbReference type="Proteomes" id="UP000003781">
    <property type="component" value="Unassembled WGS sequence"/>
</dbReference>
<name>A3IS08_9CHRO</name>
<keyword evidence="3" id="KW-1185">Reference proteome</keyword>
<dbReference type="PANTHER" id="PTHR37529:SF1">
    <property type="entry name" value="TRANSPOSASE INSG FOR INSERTION SEQUENCE ELEMENT IS4-RELATED"/>
    <property type="match status" value="1"/>
</dbReference>
<dbReference type="GO" id="GO:0004803">
    <property type="term" value="F:transposase activity"/>
    <property type="evidence" value="ECO:0007669"/>
    <property type="project" value="InterPro"/>
</dbReference>
<evidence type="ECO:0000313" key="2">
    <source>
        <dbReference type="EMBL" id="EAZ90686.1"/>
    </source>
</evidence>
<dbReference type="GO" id="GO:0006313">
    <property type="term" value="P:DNA transposition"/>
    <property type="evidence" value="ECO:0007669"/>
    <property type="project" value="InterPro"/>
</dbReference>
<dbReference type="PANTHER" id="PTHR37529">
    <property type="entry name" value="TRANSPOSASE INSG FOR INSERTION SEQUENCE ELEMENT IS4-RELATED"/>
    <property type="match status" value="1"/>
</dbReference>
<evidence type="ECO:0000313" key="3">
    <source>
        <dbReference type="Proteomes" id="UP000003781"/>
    </source>
</evidence>
<dbReference type="SUPFAM" id="SSF53098">
    <property type="entry name" value="Ribonuclease H-like"/>
    <property type="match status" value="1"/>
</dbReference>
<organism evidence="2 3">
    <name type="scientific">Crocosphaera chwakensis CCY0110</name>
    <dbReference type="NCBI Taxonomy" id="391612"/>
    <lineage>
        <taxon>Bacteria</taxon>
        <taxon>Bacillati</taxon>
        <taxon>Cyanobacteriota</taxon>
        <taxon>Cyanophyceae</taxon>
        <taxon>Oscillatoriophycideae</taxon>
        <taxon>Chroococcales</taxon>
        <taxon>Aphanothecaceae</taxon>
        <taxon>Crocosphaera</taxon>
        <taxon>Crocosphaera chwakensis</taxon>
    </lineage>
</organism>
<proteinExistence type="predicted"/>
<dbReference type="AlphaFoldDB" id="A3IS08"/>
<dbReference type="RefSeq" id="WP_008276166.1">
    <property type="nucleotide sequence ID" value="NZ_AAXW01000021.1"/>
</dbReference>
<dbReference type="NCBIfam" id="NF033592">
    <property type="entry name" value="transpos_IS4_1"/>
    <property type="match status" value="1"/>
</dbReference>
<dbReference type="InterPro" id="IPR047952">
    <property type="entry name" value="Transpos_IS4"/>
</dbReference>
<evidence type="ECO:0000259" key="1">
    <source>
        <dbReference type="Pfam" id="PF01609"/>
    </source>
</evidence>
<sequence length="472" mass="54570">MAISPHPTQVLIQQFTSGIGLPFQKLLKSEIIEDILKEMGVKYKSRIYNPIVIIWSFLSQVLDPDHSCQNAVSRIISYLASEGIETPSENTSAYCQARKKLPEELLKKLLEISAKGNEEKVDKKHLWHGRCVKSIDGSTVSMPDSLKNQEAYPQHGSQKKGCGFPLAKIGVLFSYATGSVVGIVIDIFKTHDIKLARKLTDYLDAGDILLGDRAFCSYIDIYSWKKKGIDSVMRLHQGRLQKGKKRPKYTVSPPFKKKKKTRKCPHDRLILWEKPKRKPKDISKEDFYSLPKDLVLREVHCYICIPGFRTKEIIVVTTLIDAIEYPSSDILDLYDQRWQAEVNLRNIKTTLGMDILTCQTPEMVRKEIYVYLLAYNFLRSIMYDAGDIFNHKPIRLSLQATRQHLNNFSTKWVYKPRKGVKKIYKTMLKKIADSYEKRRVGRVEPRVRKRRPKAYPLMQEPRSVLRAKMKFA</sequence>
<dbReference type="InterPro" id="IPR012337">
    <property type="entry name" value="RNaseH-like_sf"/>
</dbReference>
<dbReference type="Pfam" id="PF01609">
    <property type="entry name" value="DDE_Tnp_1"/>
    <property type="match status" value="1"/>
</dbReference>
<dbReference type="EMBL" id="AAXW01000021">
    <property type="protein sequence ID" value="EAZ90686.1"/>
    <property type="molecule type" value="Genomic_DNA"/>
</dbReference>
<gene>
    <name evidence="2" type="ORF">CY0110_32100</name>
</gene>